<proteinExistence type="predicted"/>
<feature type="transmembrane region" description="Helical" evidence="1">
    <location>
        <begin position="7"/>
        <end position="27"/>
    </location>
</feature>
<gene>
    <name evidence="2" type="ORF">NM203_26465</name>
</gene>
<evidence type="ECO:0000256" key="1">
    <source>
        <dbReference type="SAM" id="Phobius"/>
    </source>
</evidence>
<sequence length="155" mass="16777">MNRRRPLVTVVVLVGVLVGGGIWWLFFRGPSAEACAPVREMLSYNKSQIDAMNAKTRVPEEGSYEEATEPSEIDYRSWVDGLTDRASKVTDPDLAPQAQAAADTANRLVRAKLDFTAQSDSTAPGAPMPPAAMAVATFNDEFEARISQLADQCGD</sequence>
<dbReference type="RefSeq" id="WP_255063578.1">
    <property type="nucleotide sequence ID" value="NZ_JANDBD010000012.1"/>
</dbReference>
<protein>
    <submittedName>
        <fullName evidence="2">Uncharacterized protein</fullName>
    </submittedName>
</protein>
<keyword evidence="1" id="KW-0812">Transmembrane</keyword>
<dbReference type="Proteomes" id="UP001651690">
    <property type="component" value="Unassembled WGS sequence"/>
</dbReference>
<keyword evidence="1" id="KW-1133">Transmembrane helix</keyword>
<comment type="caution">
    <text evidence="2">The sequence shown here is derived from an EMBL/GenBank/DDBJ whole genome shotgun (WGS) entry which is preliminary data.</text>
</comment>
<accession>A0ABT1M987</accession>
<name>A0ABT1M987_9MYCO</name>
<keyword evidence="3" id="KW-1185">Reference proteome</keyword>
<reference evidence="2 3" key="1">
    <citation type="submission" date="2022-06" db="EMBL/GenBank/DDBJ databases">
        <title>Mycolicibacterium sp. CAU 1645 isolated from seawater.</title>
        <authorList>
            <person name="Kim W."/>
        </authorList>
    </citation>
    <scope>NUCLEOTIDE SEQUENCE [LARGE SCALE GENOMIC DNA]</scope>
    <source>
        <strain evidence="2 3">CAU 1645</strain>
    </source>
</reference>
<evidence type="ECO:0000313" key="2">
    <source>
        <dbReference type="EMBL" id="MCP9275739.1"/>
    </source>
</evidence>
<keyword evidence="1" id="KW-0472">Membrane</keyword>
<evidence type="ECO:0000313" key="3">
    <source>
        <dbReference type="Proteomes" id="UP001651690"/>
    </source>
</evidence>
<dbReference type="EMBL" id="JANDBD010000012">
    <property type="protein sequence ID" value="MCP9275739.1"/>
    <property type="molecule type" value="Genomic_DNA"/>
</dbReference>
<organism evidence="2 3">
    <name type="scientific">Mycolicibacterium arenosum</name>
    <dbReference type="NCBI Taxonomy" id="2952157"/>
    <lineage>
        <taxon>Bacteria</taxon>
        <taxon>Bacillati</taxon>
        <taxon>Actinomycetota</taxon>
        <taxon>Actinomycetes</taxon>
        <taxon>Mycobacteriales</taxon>
        <taxon>Mycobacteriaceae</taxon>
        <taxon>Mycolicibacterium</taxon>
    </lineage>
</organism>